<protein>
    <recommendedName>
        <fullName evidence="2">DNA polymerase III subunit delta</fullName>
        <ecNumber evidence="1">2.7.7.7</ecNumber>
    </recommendedName>
</protein>
<keyword evidence="6" id="KW-0239">DNA-directed DNA polymerase</keyword>
<evidence type="ECO:0000256" key="8">
    <source>
        <dbReference type="ARBA" id="ARBA00049244"/>
    </source>
</evidence>
<evidence type="ECO:0000256" key="7">
    <source>
        <dbReference type="ARBA" id="ARBA00034754"/>
    </source>
</evidence>
<dbReference type="EC" id="2.7.7.7" evidence="1"/>
<keyword evidence="4 11" id="KW-0548">Nucleotidyltransferase</keyword>
<comment type="caution">
    <text evidence="11">The sequence shown here is derived from an EMBL/GenBank/DDBJ whole genome shotgun (WGS) entry which is preliminary data.</text>
</comment>
<name>A0ABV9M7Z9_9BACL</name>
<evidence type="ECO:0000259" key="10">
    <source>
        <dbReference type="Pfam" id="PF21694"/>
    </source>
</evidence>
<accession>A0ABV9M7Z9</accession>
<comment type="similarity">
    <text evidence="7">Belongs to the DNA polymerase HolA subunit family.</text>
</comment>
<dbReference type="InterPro" id="IPR048466">
    <property type="entry name" value="DNA_pol3_delta-like_C"/>
</dbReference>
<feature type="domain" description="DNA polymerase III delta N-terminal" evidence="9">
    <location>
        <begin position="18"/>
        <end position="143"/>
    </location>
</feature>
<evidence type="ECO:0000256" key="4">
    <source>
        <dbReference type="ARBA" id="ARBA00022695"/>
    </source>
</evidence>
<organism evidence="11 12">
    <name type="scientific">Planococcus dechangensis</name>
    <dbReference type="NCBI Taxonomy" id="1176255"/>
    <lineage>
        <taxon>Bacteria</taxon>
        <taxon>Bacillati</taxon>
        <taxon>Bacillota</taxon>
        <taxon>Bacilli</taxon>
        <taxon>Bacillales</taxon>
        <taxon>Caryophanaceae</taxon>
        <taxon>Planococcus</taxon>
    </lineage>
</organism>
<dbReference type="Pfam" id="PF06144">
    <property type="entry name" value="DNA_pol3_delta"/>
    <property type="match status" value="1"/>
</dbReference>
<dbReference type="SUPFAM" id="SSF52540">
    <property type="entry name" value="P-loop containing nucleoside triphosphate hydrolases"/>
    <property type="match status" value="1"/>
</dbReference>
<dbReference type="Proteomes" id="UP001595932">
    <property type="component" value="Unassembled WGS sequence"/>
</dbReference>
<dbReference type="Pfam" id="PF21694">
    <property type="entry name" value="DNA_pol3_delta_C"/>
    <property type="match status" value="1"/>
</dbReference>
<evidence type="ECO:0000256" key="3">
    <source>
        <dbReference type="ARBA" id="ARBA00022679"/>
    </source>
</evidence>
<gene>
    <name evidence="11" type="primary">holA</name>
    <name evidence="11" type="ORF">ACFO5U_03685</name>
</gene>
<evidence type="ECO:0000256" key="5">
    <source>
        <dbReference type="ARBA" id="ARBA00022705"/>
    </source>
</evidence>
<keyword evidence="12" id="KW-1185">Reference proteome</keyword>
<dbReference type="InterPro" id="IPR008921">
    <property type="entry name" value="DNA_pol3_clamp-load_cplx_C"/>
</dbReference>
<evidence type="ECO:0000259" key="9">
    <source>
        <dbReference type="Pfam" id="PF06144"/>
    </source>
</evidence>
<dbReference type="SUPFAM" id="SSF48019">
    <property type="entry name" value="post-AAA+ oligomerization domain-like"/>
    <property type="match status" value="1"/>
</dbReference>
<evidence type="ECO:0000256" key="2">
    <source>
        <dbReference type="ARBA" id="ARBA00017703"/>
    </source>
</evidence>
<sequence>MITSIWKSIRADKIDPVYLIVGSESYFITKTLDLLKTQMASASELGAASYDLEEVPVGHVLEEADTIPFFSDRKLVIARNASFLKAAERGKEKINHDLKALEAWLEHPPATSVTVFVAPYEKLDERKKIVKLMKKHVVLIEAKSLQPHELESWMAHEAKTHGKTLQRQAAQRLIELAGTDLTLLASELEKMALYLGSGQEEITDQLIQEMTSRTLEQDAFKMLQAYLDGDIKTALSVYYDLLRQKEEPVALAALLASQIRFMVHVYYLQKKGYHAQQISKQLKAHPYRVKLLVEKRRQISEQRLLQVLGDLADIDLQLKTTSGNRERVLEFFLMKRAGHNQQMAK</sequence>
<dbReference type="InterPro" id="IPR010372">
    <property type="entry name" value="DNA_pol3_delta_N"/>
</dbReference>
<dbReference type="NCBIfam" id="TIGR01128">
    <property type="entry name" value="holA"/>
    <property type="match status" value="1"/>
</dbReference>
<dbReference type="RefSeq" id="WP_377276808.1">
    <property type="nucleotide sequence ID" value="NZ_JBHSGL010000005.1"/>
</dbReference>
<dbReference type="EMBL" id="JBHSGL010000005">
    <property type="protein sequence ID" value="MFC4711937.1"/>
    <property type="molecule type" value="Genomic_DNA"/>
</dbReference>
<reference evidence="12" key="1">
    <citation type="journal article" date="2019" name="Int. J. Syst. Evol. Microbiol.">
        <title>The Global Catalogue of Microorganisms (GCM) 10K type strain sequencing project: providing services to taxonomists for standard genome sequencing and annotation.</title>
        <authorList>
            <consortium name="The Broad Institute Genomics Platform"/>
            <consortium name="The Broad Institute Genome Sequencing Center for Infectious Disease"/>
            <person name="Wu L."/>
            <person name="Ma J."/>
        </authorList>
    </citation>
    <scope>NUCLEOTIDE SEQUENCE [LARGE SCALE GENOMIC DNA]</scope>
    <source>
        <strain evidence="12">CGMCC 1.12151</strain>
    </source>
</reference>
<dbReference type="InterPro" id="IPR005790">
    <property type="entry name" value="DNA_polIII_delta"/>
</dbReference>
<dbReference type="PANTHER" id="PTHR34388:SF1">
    <property type="entry name" value="DNA POLYMERASE III SUBUNIT DELTA"/>
    <property type="match status" value="1"/>
</dbReference>
<evidence type="ECO:0000256" key="1">
    <source>
        <dbReference type="ARBA" id="ARBA00012417"/>
    </source>
</evidence>
<feature type="domain" description="DNA polymerase III delta subunit-like C-terminal" evidence="10">
    <location>
        <begin position="216"/>
        <end position="335"/>
    </location>
</feature>
<comment type="catalytic activity">
    <reaction evidence="8">
        <text>DNA(n) + a 2'-deoxyribonucleoside 5'-triphosphate = DNA(n+1) + diphosphate</text>
        <dbReference type="Rhea" id="RHEA:22508"/>
        <dbReference type="Rhea" id="RHEA-COMP:17339"/>
        <dbReference type="Rhea" id="RHEA-COMP:17340"/>
        <dbReference type="ChEBI" id="CHEBI:33019"/>
        <dbReference type="ChEBI" id="CHEBI:61560"/>
        <dbReference type="ChEBI" id="CHEBI:173112"/>
        <dbReference type="EC" id="2.7.7.7"/>
    </reaction>
</comment>
<dbReference type="Gene3D" id="1.20.272.10">
    <property type="match status" value="1"/>
</dbReference>
<evidence type="ECO:0000256" key="6">
    <source>
        <dbReference type="ARBA" id="ARBA00022932"/>
    </source>
</evidence>
<proteinExistence type="inferred from homology"/>
<dbReference type="PANTHER" id="PTHR34388">
    <property type="entry name" value="DNA POLYMERASE III SUBUNIT DELTA"/>
    <property type="match status" value="1"/>
</dbReference>
<evidence type="ECO:0000313" key="11">
    <source>
        <dbReference type="EMBL" id="MFC4711937.1"/>
    </source>
</evidence>
<keyword evidence="5" id="KW-0235">DNA replication</keyword>
<dbReference type="Gene3D" id="1.10.8.60">
    <property type="match status" value="1"/>
</dbReference>
<dbReference type="Gene3D" id="3.40.50.300">
    <property type="entry name" value="P-loop containing nucleotide triphosphate hydrolases"/>
    <property type="match status" value="1"/>
</dbReference>
<evidence type="ECO:0000313" key="12">
    <source>
        <dbReference type="Proteomes" id="UP001595932"/>
    </source>
</evidence>
<dbReference type="InterPro" id="IPR027417">
    <property type="entry name" value="P-loop_NTPase"/>
</dbReference>
<keyword evidence="3 11" id="KW-0808">Transferase</keyword>
<dbReference type="GO" id="GO:0003887">
    <property type="term" value="F:DNA-directed DNA polymerase activity"/>
    <property type="evidence" value="ECO:0007669"/>
    <property type="project" value="UniProtKB-EC"/>
</dbReference>